<dbReference type="AlphaFoldDB" id="A0A1S3XHT0"/>
<keyword evidence="1" id="KW-1185">Reference proteome</keyword>
<dbReference type="RefSeq" id="XP_016439247.1">
    <property type="nucleotide sequence ID" value="XM_016583761.1"/>
</dbReference>
<dbReference type="OrthoDB" id="1303737at2759"/>
<organism evidence="1 2">
    <name type="scientific">Nicotiana tabacum</name>
    <name type="common">Common tobacco</name>
    <dbReference type="NCBI Taxonomy" id="4097"/>
    <lineage>
        <taxon>Eukaryota</taxon>
        <taxon>Viridiplantae</taxon>
        <taxon>Streptophyta</taxon>
        <taxon>Embryophyta</taxon>
        <taxon>Tracheophyta</taxon>
        <taxon>Spermatophyta</taxon>
        <taxon>Magnoliopsida</taxon>
        <taxon>eudicotyledons</taxon>
        <taxon>Gunneridae</taxon>
        <taxon>Pentapetalae</taxon>
        <taxon>asterids</taxon>
        <taxon>lamiids</taxon>
        <taxon>Solanales</taxon>
        <taxon>Solanaceae</taxon>
        <taxon>Nicotianoideae</taxon>
        <taxon>Nicotianeae</taxon>
        <taxon>Nicotiana</taxon>
    </lineage>
</organism>
<dbReference type="GeneID" id="107765152"/>
<dbReference type="RefSeq" id="XP_016439247.2">
    <property type="nucleotide sequence ID" value="XM_016583761.2"/>
</dbReference>
<dbReference type="KEGG" id="nta:107765152"/>
<evidence type="ECO:0000313" key="1">
    <source>
        <dbReference type="Proteomes" id="UP000790787"/>
    </source>
</evidence>
<sequence>MANFIADTRNKIQDMSEYPVSCGKSSKDPQSQRPMSIIDEPGRAVVLEPSPIDEPRRVVVLEPPLIDEPGRVVVLEPPPISIIDEQGNAQGQELVQEEEQEEGIHDTIAERATAPRKPPPPNPKTG</sequence>
<proteinExistence type="predicted"/>
<name>A0A1S3XHT0_TOBAC</name>
<protein>
    <submittedName>
        <fullName evidence="2">Uncharacterized protein LOC107765152</fullName>
    </submittedName>
</protein>
<dbReference type="Proteomes" id="UP000790787">
    <property type="component" value="Chromosome 16"/>
</dbReference>
<gene>
    <name evidence="2" type="primary">LOC107765152</name>
</gene>
<reference evidence="2" key="2">
    <citation type="submission" date="2025-08" db="UniProtKB">
        <authorList>
            <consortium name="RefSeq"/>
        </authorList>
    </citation>
    <scope>IDENTIFICATION</scope>
    <source>
        <tissue evidence="2">Leaf</tissue>
    </source>
</reference>
<dbReference type="PaxDb" id="4097-A0A1S3XHT0"/>
<reference evidence="1" key="1">
    <citation type="journal article" date="2014" name="Nat. Commun.">
        <title>The tobacco genome sequence and its comparison with those of tomato and potato.</title>
        <authorList>
            <person name="Sierro N."/>
            <person name="Battey J.N."/>
            <person name="Ouadi S."/>
            <person name="Bakaher N."/>
            <person name="Bovet L."/>
            <person name="Willig A."/>
            <person name="Goepfert S."/>
            <person name="Peitsch M.C."/>
            <person name="Ivanov N.V."/>
        </authorList>
    </citation>
    <scope>NUCLEOTIDE SEQUENCE [LARGE SCALE GENOMIC DNA]</scope>
</reference>
<evidence type="ECO:0000313" key="2">
    <source>
        <dbReference type="RefSeq" id="XP_016439247.2"/>
    </source>
</evidence>
<accession>A0A1S3XHT0</accession>